<reference evidence="11" key="2">
    <citation type="submission" date="2025-09" db="UniProtKB">
        <authorList>
            <consortium name="Ensembl"/>
        </authorList>
    </citation>
    <scope>IDENTIFICATION</scope>
</reference>
<keyword evidence="5" id="KW-0963">Cytoplasm</keyword>
<protein>
    <submittedName>
        <fullName evidence="11">Uncharacterized protein</fullName>
    </submittedName>
</protein>
<evidence type="ECO:0000256" key="7">
    <source>
        <dbReference type="ARBA" id="ARBA00022927"/>
    </source>
</evidence>
<keyword evidence="7" id="KW-0653">Protein transport</keyword>
<dbReference type="PANTHER" id="PTHR46209">
    <property type="entry name" value="PX DOMAIN-CONTAINING PROTEIN"/>
    <property type="match status" value="1"/>
</dbReference>
<evidence type="ECO:0000256" key="5">
    <source>
        <dbReference type="ARBA" id="ARBA00022490"/>
    </source>
</evidence>
<keyword evidence="6" id="KW-0967">Endosome</keyword>
<evidence type="ECO:0000313" key="11">
    <source>
        <dbReference type="Ensembl" id="ENSPSTP00000012306.1"/>
    </source>
</evidence>
<evidence type="ECO:0000256" key="2">
    <source>
        <dbReference type="ARBA" id="ARBA00004496"/>
    </source>
</evidence>
<evidence type="ECO:0000256" key="4">
    <source>
        <dbReference type="ARBA" id="ARBA00022448"/>
    </source>
</evidence>
<evidence type="ECO:0000256" key="8">
    <source>
        <dbReference type="ARBA" id="ARBA00023121"/>
    </source>
</evidence>
<evidence type="ECO:0000256" key="9">
    <source>
        <dbReference type="ARBA" id="ARBA00023136"/>
    </source>
</evidence>
<comment type="similarity">
    <text evidence="3">Belongs to the sorting nexin family.</text>
</comment>
<dbReference type="GO" id="GO:0005768">
    <property type="term" value="C:endosome"/>
    <property type="evidence" value="ECO:0007669"/>
    <property type="project" value="UniProtKB-SubCell"/>
</dbReference>
<accession>A0A8C9FB58</accession>
<evidence type="ECO:0000256" key="3">
    <source>
        <dbReference type="ARBA" id="ARBA00010883"/>
    </source>
</evidence>
<dbReference type="GO" id="GO:0016050">
    <property type="term" value="P:vesicle organization"/>
    <property type="evidence" value="ECO:0007669"/>
    <property type="project" value="TreeGrafter"/>
</dbReference>
<comment type="subcellular location">
    <subcellularLocation>
        <location evidence="2">Cytoplasm</location>
    </subcellularLocation>
    <subcellularLocation>
        <location evidence="10">Endomembrane system</location>
        <topology evidence="10">Peripheral membrane protein</topology>
        <orientation evidence="10">Cytoplasmic side</orientation>
    </subcellularLocation>
    <subcellularLocation>
        <location evidence="1">Endosome</location>
    </subcellularLocation>
</comment>
<keyword evidence="4" id="KW-0813">Transport</keyword>
<organism evidence="11 12">
    <name type="scientific">Pavo cristatus</name>
    <name type="common">Indian peafowl</name>
    <name type="synonym">Blue peafowl</name>
    <dbReference type="NCBI Taxonomy" id="9049"/>
    <lineage>
        <taxon>Eukaryota</taxon>
        <taxon>Metazoa</taxon>
        <taxon>Chordata</taxon>
        <taxon>Craniata</taxon>
        <taxon>Vertebrata</taxon>
        <taxon>Euteleostomi</taxon>
        <taxon>Archelosauria</taxon>
        <taxon>Archosauria</taxon>
        <taxon>Dinosauria</taxon>
        <taxon>Saurischia</taxon>
        <taxon>Theropoda</taxon>
        <taxon>Coelurosauria</taxon>
        <taxon>Aves</taxon>
        <taxon>Neognathae</taxon>
        <taxon>Galloanserae</taxon>
        <taxon>Galliformes</taxon>
        <taxon>Phasianidae</taxon>
        <taxon>Phasianinae</taxon>
        <taxon>Pavo</taxon>
    </lineage>
</organism>
<dbReference type="GO" id="GO:0006886">
    <property type="term" value="P:intracellular protein transport"/>
    <property type="evidence" value="ECO:0007669"/>
    <property type="project" value="InterPro"/>
</dbReference>
<dbReference type="AlphaFoldDB" id="A0A8C9FB58"/>
<dbReference type="InterPro" id="IPR043544">
    <property type="entry name" value="SNX10/11"/>
</dbReference>
<evidence type="ECO:0000256" key="10">
    <source>
        <dbReference type="ARBA" id="ARBA00029433"/>
    </source>
</evidence>
<reference evidence="11" key="1">
    <citation type="submission" date="2025-08" db="UniProtKB">
        <authorList>
            <consortium name="Ensembl"/>
        </authorList>
    </citation>
    <scope>IDENTIFICATION</scope>
</reference>
<evidence type="ECO:0000256" key="6">
    <source>
        <dbReference type="ARBA" id="ARBA00022753"/>
    </source>
</evidence>
<proteinExistence type="inferred from homology"/>
<name>A0A8C9FB58_PAVCR</name>
<dbReference type="GO" id="GO:0060271">
    <property type="term" value="P:cilium assembly"/>
    <property type="evidence" value="ECO:0007669"/>
    <property type="project" value="TreeGrafter"/>
</dbReference>
<keyword evidence="9" id="KW-0472">Membrane</keyword>
<dbReference type="Proteomes" id="UP000694428">
    <property type="component" value="Unplaced"/>
</dbReference>
<evidence type="ECO:0000256" key="1">
    <source>
        <dbReference type="ARBA" id="ARBA00004177"/>
    </source>
</evidence>
<dbReference type="Ensembl" id="ENSPSTT00000012905.1">
    <property type="protein sequence ID" value="ENSPSTP00000012306.1"/>
    <property type="gene ID" value="ENSPSTG00000008671.1"/>
</dbReference>
<sequence length="68" mass="8077">MGMWCSSDDSLHFEFVTVLVRDPRTQKEDSWHSYIDYEIFIHVSIKISPEILWTCTIASVRVGAYFRY</sequence>
<keyword evidence="8" id="KW-0446">Lipid-binding</keyword>
<dbReference type="GO" id="GO:1901981">
    <property type="term" value="F:phosphatidylinositol phosphate binding"/>
    <property type="evidence" value="ECO:0007669"/>
    <property type="project" value="TreeGrafter"/>
</dbReference>
<dbReference type="PANTHER" id="PTHR46209:SF2">
    <property type="entry name" value="SORTING NEXIN-10"/>
    <property type="match status" value="1"/>
</dbReference>
<evidence type="ECO:0000313" key="12">
    <source>
        <dbReference type="Proteomes" id="UP000694428"/>
    </source>
</evidence>
<keyword evidence="12" id="KW-1185">Reference proteome</keyword>